<evidence type="ECO:0000313" key="2">
    <source>
        <dbReference type="Proteomes" id="UP000024329"/>
    </source>
</evidence>
<evidence type="ECO:0000313" key="1">
    <source>
        <dbReference type="EMBL" id="EZP77137.1"/>
    </source>
</evidence>
<sequence>MWLIDRQGDGQKGRRIPLPALVRSALVRWYTGEGSRGDEEAGIALVQQARIGAKWIACDCLGPDTRPPVLTPAFLSEAETYYLRRLTGADRPEHRPQCPFFREQATNRISEIRTPHSPADPPEGYFEVLRPAPEKLAQKPQADSIDDRTRNATVPRLAHLLWRLMTLAGVHRTPPLGAEPPERSIAQEFRALSAAAARIELAPGIELGRALWTHARPFHNNRVFAGLRALSHQWPPGHAPQAFLALYATAVQGATIHVAGAEPLVLANRVQSPSIRGNPIKGPYLVLVVVGEYPEADGYAALRAYAQPILSGQRFVPVASEFERSLYRGLLDARRALDRLGIDLVIEKPLFDQLTPQGPCRPDFLLEAQSRETGEIRQLVVAAQSALGENYLAVRAAIHPRLETIAPLISLGPDALERGAVPDIVRTALGL</sequence>
<evidence type="ECO:0008006" key="3">
    <source>
        <dbReference type="Google" id="ProtNLM"/>
    </source>
</evidence>
<protein>
    <recommendedName>
        <fullName evidence="3">DUF1173 domain-containing protein</fullName>
    </recommendedName>
</protein>
<dbReference type="RefSeq" id="WP_036528788.1">
    <property type="nucleotide sequence ID" value="NZ_JFYZ01000034.1"/>
</dbReference>
<dbReference type="eggNOG" id="ENOG5032Z1R">
    <property type="taxonomic scope" value="Bacteria"/>
</dbReference>
<reference evidence="1 2" key="1">
    <citation type="submission" date="2014-03" db="EMBL/GenBank/DDBJ databases">
        <title>Whole genome sequence of Novosphingobium resinovorum KF1.</title>
        <authorList>
            <person name="Gan H.M."/>
            <person name="Gan H.Y."/>
            <person name="Chew T.H."/>
            <person name="Savka M.A."/>
        </authorList>
    </citation>
    <scope>NUCLEOTIDE SEQUENCE [LARGE SCALE GENOMIC DNA]</scope>
    <source>
        <strain evidence="1 2">KF1</strain>
    </source>
</reference>
<dbReference type="Proteomes" id="UP000024329">
    <property type="component" value="Unassembled WGS sequence"/>
</dbReference>
<name>A0A031JM81_9SPHN</name>
<proteinExistence type="predicted"/>
<dbReference type="PATRIC" id="fig|158500.4.peg.4532"/>
<dbReference type="AlphaFoldDB" id="A0A031JM81"/>
<comment type="caution">
    <text evidence="1">The sequence shown here is derived from an EMBL/GenBank/DDBJ whole genome shotgun (WGS) entry which is preliminary data.</text>
</comment>
<dbReference type="EMBL" id="JFYZ01000034">
    <property type="protein sequence ID" value="EZP77137.1"/>
    <property type="molecule type" value="Genomic_DNA"/>
</dbReference>
<organism evidence="1 2">
    <name type="scientific">Novosphingobium resinovorum</name>
    <dbReference type="NCBI Taxonomy" id="158500"/>
    <lineage>
        <taxon>Bacteria</taxon>
        <taxon>Pseudomonadati</taxon>
        <taxon>Pseudomonadota</taxon>
        <taxon>Alphaproteobacteria</taxon>
        <taxon>Sphingomonadales</taxon>
        <taxon>Sphingomonadaceae</taxon>
        <taxon>Novosphingobium</taxon>
    </lineage>
</organism>
<accession>A0A031JM81</accession>
<gene>
    <name evidence="1" type="ORF">BV97_04462</name>
</gene>